<evidence type="ECO:0000313" key="2">
    <source>
        <dbReference type="EMBL" id="KAG5459537.1"/>
    </source>
</evidence>
<proteinExistence type="predicted"/>
<reference evidence="2 3" key="1">
    <citation type="journal article" name="Sci. Rep.">
        <title>Genome-scale phylogenetic analyses confirm Olpidium as the closest living zoosporic fungus to the non-flagellated, terrestrial fungi.</title>
        <authorList>
            <person name="Chang Y."/>
            <person name="Rochon D."/>
            <person name="Sekimoto S."/>
            <person name="Wang Y."/>
            <person name="Chovatia M."/>
            <person name="Sandor L."/>
            <person name="Salamov A."/>
            <person name="Grigoriev I.V."/>
            <person name="Stajich J.E."/>
            <person name="Spatafora J.W."/>
        </authorList>
    </citation>
    <scope>NUCLEOTIDE SEQUENCE [LARGE SCALE GENOMIC DNA]</scope>
    <source>
        <strain evidence="2">S191</strain>
    </source>
</reference>
<protein>
    <submittedName>
        <fullName evidence="2">Uncharacterized protein</fullName>
    </submittedName>
</protein>
<sequence length="90" mass="9470">MSAAVAPATAVTETGVYSKSVGRIFGTPMVVTGGVLAVASLVGSALTARKQDPLLTQYWLRLRLATHAFAASAISSRVRRSKLRISENPI</sequence>
<dbReference type="EMBL" id="JAEFCI010006672">
    <property type="protein sequence ID" value="KAG5459537.1"/>
    <property type="molecule type" value="Genomic_DNA"/>
</dbReference>
<gene>
    <name evidence="2" type="ORF">BJ554DRAFT_49</name>
</gene>
<keyword evidence="1" id="KW-0812">Transmembrane</keyword>
<dbReference type="Proteomes" id="UP000673691">
    <property type="component" value="Unassembled WGS sequence"/>
</dbReference>
<feature type="transmembrane region" description="Helical" evidence="1">
    <location>
        <begin position="24"/>
        <end position="46"/>
    </location>
</feature>
<comment type="caution">
    <text evidence="2">The sequence shown here is derived from an EMBL/GenBank/DDBJ whole genome shotgun (WGS) entry which is preliminary data.</text>
</comment>
<evidence type="ECO:0000313" key="3">
    <source>
        <dbReference type="Proteomes" id="UP000673691"/>
    </source>
</evidence>
<name>A0A8H7ZUG7_9FUNG</name>
<dbReference type="AlphaFoldDB" id="A0A8H7ZUG7"/>
<accession>A0A8H7ZUG7</accession>
<keyword evidence="1" id="KW-1133">Transmembrane helix</keyword>
<evidence type="ECO:0000256" key="1">
    <source>
        <dbReference type="SAM" id="Phobius"/>
    </source>
</evidence>
<keyword evidence="1" id="KW-0472">Membrane</keyword>
<organism evidence="2 3">
    <name type="scientific">Olpidium bornovanus</name>
    <dbReference type="NCBI Taxonomy" id="278681"/>
    <lineage>
        <taxon>Eukaryota</taxon>
        <taxon>Fungi</taxon>
        <taxon>Fungi incertae sedis</taxon>
        <taxon>Olpidiomycota</taxon>
        <taxon>Olpidiomycotina</taxon>
        <taxon>Olpidiomycetes</taxon>
        <taxon>Olpidiales</taxon>
        <taxon>Olpidiaceae</taxon>
        <taxon>Olpidium</taxon>
    </lineage>
</organism>
<keyword evidence="3" id="KW-1185">Reference proteome</keyword>